<feature type="binding site" evidence="4 6">
    <location>
        <begin position="54"/>
        <end position="57"/>
    </location>
    <ligand>
        <name>substrate</name>
    </ligand>
</feature>
<dbReference type="GO" id="GO:0008883">
    <property type="term" value="F:glutamyl-tRNA reductase activity"/>
    <property type="evidence" value="ECO:0007669"/>
    <property type="project" value="UniProtKB-UniRule"/>
</dbReference>
<evidence type="ECO:0000313" key="12">
    <source>
        <dbReference type="Proteomes" id="UP000650081"/>
    </source>
</evidence>
<keyword evidence="2 4" id="KW-0560">Oxidoreductase</keyword>
<feature type="binding site" evidence="4 6">
    <location>
        <position position="109"/>
    </location>
    <ligand>
        <name>substrate</name>
    </ligand>
</feature>
<dbReference type="InterPro" id="IPR018214">
    <property type="entry name" value="GluRdtase_CS"/>
</dbReference>
<dbReference type="SUPFAM" id="SSF69742">
    <property type="entry name" value="Glutamyl tRNA-reductase catalytic, N-terminal domain"/>
    <property type="match status" value="1"/>
</dbReference>
<dbReference type="GO" id="GO:0050661">
    <property type="term" value="F:NADP binding"/>
    <property type="evidence" value="ECO:0007669"/>
    <property type="project" value="InterPro"/>
</dbReference>
<dbReference type="NCBIfam" id="TIGR01035">
    <property type="entry name" value="hemA"/>
    <property type="match status" value="1"/>
</dbReference>
<evidence type="ECO:0000256" key="2">
    <source>
        <dbReference type="ARBA" id="ARBA00023002"/>
    </source>
</evidence>
<evidence type="ECO:0000256" key="8">
    <source>
        <dbReference type="PIRSR" id="PIRSR000445-4"/>
    </source>
</evidence>
<evidence type="ECO:0000256" key="5">
    <source>
        <dbReference type="PIRSR" id="PIRSR000445-1"/>
    </source>
</evidence>
<keyword evidence="1 4" id="KW-0521">NADP</keyword>
<evidence type="ECO:0000256" key="4">
    <source>
        <dbReference type="HAMAP-Rule" id="MF_00087"/>
    </source>
</evidence>
<feature type="domain" description="Quinate/shikimate 5-dehydrogenase/glutamyl-tRNA reductase" evidence="9">
    <location>
        <begin position="176"/>
        <end position="291"/>
    </location>
</feature>
<sequence>MLNHVHLLTLSHRHAKLKEIGEIVAAFEGGGRLRDRLTAIRQSQKVDELLYLATCNRIVLLFTTSREVNAAFRQGLLGEESVAAMAEMQHLTGMNAIYHLFEISSSIDSLVVGERQILGQFRDAYQQCRDWDLVGDDLRIICDRTALAAKDVYNNTRIGEKSVSVVSLSMQQLRKFRPAPASRVLMIGAGQTNVLVAKFLKQAGHQHVTVANRDRRRAETLASTFPHGEGIALSDLGSYAKGFDILVICTAAAEPIITPEMFHWLLAGEAPEDKIVVDLGVPADVCERTIATHPFHYIGMEQLRVLADENMGFRREEIKRAHGVLHKHLGELETTYRQRLLERALAHLPEEIKAVKDSAVNHVFAKELGQLDPATHDLMLRMLTYMEKRCIGIPMKAAREAILG</sequence>
<dbReference type="Pfam" id="PF05201">
    <property type="entry name" value="GlutR_N"/>
    <property type="match status" value="1"/>
</dbReference>
<evidence type="ECO:0000259" key="9">
    <source>
        <dbReference type="Pfam" id="PF01488"/>
    </source>
</evidence>
<evidence type="ECO:0000256" key="7">
    <source>
        <dbReference type="PIRSR" id="PIRSR000445-3"/>
    </source>
</evidence>
<dbReference type="InterPro" id="IPR000343">
    <property type="entry name" value="4pyrrol_synth_GluRdtase"/>
</dbReference>
<dbReference type="HAMAP" id="MF_00087">
    <property type="entry name" value="Glu_tRNA_reductase"/>
    <property type="match status" value="1"/>
</dbReference>
<evidence type="ECO:0000256" key="1">
    <source>
        <dbReference type="ARBA" id="ARBA00022857"/>
    </source>
</evidence>
<comment type="catalytic activity">
    <reaction evidence="4">
        <text>(S)-4-amino-5-oxopentanoate + tRNA(Glu) + NADP(+) = L-glutamyl-tRNA(Glu) + NADPH + H(+)</text>
        <dbReference type="Rhea" id="RHEA:12344"/>
        <dbReference type="Rhea" id="RHEA-COMP:9663"/>
        <dbReference type="Rhea" id="RHEA-COMP:9680"/>
        <dbReference type="ChEBI" id="CHEBI:15378"/>
        <dbReference type="ChEBI" id="CHEBI:57501"/>
        <dbReference type="ChEBI" id="CHEBI:57783"/>
        <dbReference type="ChEBI" id="CHEBI:58349"/>
        <dbReference type="ChEBI" id="CHEBI:78442"/>
        <dbReference type="ChEBI" id="CHEBI:78520"/>
        <dbReference type="EC" id="1.2.1.70"/>
    </reaction>
</comment>
<feature type="active site" description="Nucleophile" evidence="4 5">
    <location>
        <position position="55"/>
    </location>
</feature>
<organism evidence="11 12">
    <name type="scientific">Neolewinella lacunae</name>
    <dbReference type="NCBI Taxonomy" id="1517758"/>
    <lineage>
        <taxon>Bacteria</taxon>
        <taxon>Pseudomonadati</taxon>
        <taxon>Bacteroidota</taxon>
        <taxon>Saprospiria</taxon>
        <taxon>Saprospirales</taxon>
        <taxon>Lewinellaceae</taxon>
        <taxon>Neolewinella</taxon>
    </lineage>
</organism>
<reference evidence="11" key="1">
    <citation type="submission" date="2020-08" db="EMBL/GenBank/DDBJ databases">
        <title>Lewinella bacteria from marine environments.</title>
        <authorList>
            <person name="Zhong Y."/>
        </authorList>
    </citation>
    <scope>NUCLEOTIDE SEQUENCE</scope>
    <source>
        <strain evidence="11">KCTC 42187</strain>
    </source>
</reference>
<feature type="binding site" evidence="4 6">
    <location>
        <begin position="114"/>
        <end position="116"/>
    </location>
    <ligand>
        <name>substrate</name>
    </ligand>
</feature>
<proteinExistence type="inferred from homology"/>
<feature type="domain" description="Glutamyl-tRNA reductase N-terminal" evidence="10">
    <location>
        <begin position="9"/>
        <end position="156"/>
    </location>
</feature>
<dbReference type="PANTHER" id="PTHR43013:SF1">
    <property type="entry name" value="GLUTAMYL-TRNA REDUCTASE"/>
    <property type="match status" value="1"/>
</dbReference>
<dbReference type="RefSeq" id="WP_187464790.1">
    <property type="nucleotide sequence ID" value="NZ_JACSIT010000034.1"/>
</dbReference>
<dbReference type="SUPFAM" id="SSF51735">
    <property type="entry name" value="NAD(P)-binding Rossmann-fold domains"/>
    <property type="match status" value="1"/>
</dbReference>
<gene>
    <name evidence="4 11" type="primary">hemA</name>
    <name evidence="11" type="ORF">H9S92_00605</name>
</gene>
<dbReference type="Proteomes" id="UP000650081">
    <property type="component" value="Unassembled WGS sequence"/>
</dbReference>
<dbReference type="GO" id="GO:0019353">
    <property type="term" value="P:protoporphyrinogen IX biosynthetic process from glutamate"/>
    <property type="evidence" value="ECO:0007669"/>
    <property type="project" value="TreeGrafter"/>
</dbReference>
<comment type="subunit">
    <text evidence="4">Homodimer.</text>
</comment>
<feature type="binding site" evidence="4 6">
    <location>
        <position position="120"/>
    </location>
    <ligand>
        <name>substrate</name>
    </ligand>
</feature>
<dbReference type="Gene3D" id="3.30.460.30">
    <property type="entry name" value="Glutamyl-tRNA reductase, N-terminal domain"/>
    <property type="match status" value="1"/>
</dbReference>
<comment type="function">
    <text evidence="4">Catalyzes the NADPH-dependent reduction of glutamyl-tRNA(Glu) to glutamate 1-semialdehyde (GSA).</text>
</comment>
<dbReference type="PROSITE" id="PS00747">
    <property type="entry name" value="GLUTR"/>
    <property type="match status" value="1"/>
</dbReference>
<dbReference type="PIRSF" id="PIRSF000445">
    <property type="entry name" value="4pyrrol_synth_GluRdtase"/>
    <property type="match status" value="1"/>
</dbReference>
<accession>A0A923T6J1</accession>
<comment type="pathway">
    <text evidence="4">Porphyrin-containing compound metabolism; protoporphyrin-IX biosynthesis; 5-aminolevulinate from L-glutamyl-tRNA(Glu): step 1/2.</text>
</comment>
<keyword evidence="12" id="KW-1185">Reference proteome</keyword>
<dbReference type="InterPro" id="IPR036343">
    <property type="entry name" value="GluRdtase_N_sf"/>
</dbReference>
<comment type="miscellaneous">
    <text evidence="4">During catalysis, the active site Cys acts as a nucleophile attacking the alpha-carbonyl group of tRNA-bound glutamate with the formation of a thioester intermediate between enzyme and glutamate, and the concomitant release of tRNA(Glu). The thioester intermediate is finally reduced by direct hydride transfer from NADPH, to form the product GSA.</text>
</comment>
<dbReference type="EMBL" id="JACSIT010000034">
    <property type="protein sequence ID" value="MBC6992651.1"/>
    <property type="molecule type" value="Genomic_DNA"/>
</dbReference>
<protein>
    <recommendedName>
        <fullName evidence="4">Glutamyl-tRNA reductase</fullName>
        <shortName evidence="4">GluTR</shortName>
        <ecNumber evidence="4">1.2.1.70</ecNumber>
    </recommendedName>
</protein>
<evidence type="ECO:0000259" key="10">
    <source>
        <dbReference type="Pfam" id="PF05201"/>
    </source>
</evidence>
<dbReference type="InterPro" id="IPR015895">
    <property type="entry name" value="4pyrrol_synth_GluRdtase_N"/>
</dbReference>
<evidence type="ECO:0000256" key="6">
    <source>
        <dbReference type="PIRSR" id="PIRSR000445-2"/>
    </source>
</evidence>
<comment type="caution">
    <text evidence="11">The sequence shown here is derived from an EMBL/GenBank/DDBJ whole genome shotgun (WGS) entry which is preliminary data.</text>
</comment>
<dbReference type="PANTHER" id="PTHR43013">
    <property type="entry name" value="GLUTAMYL-TRNA REDUCTASE"/>
    <property type="match status" value="1"/>
</dbReference>
<dbReference type="Gene3D" id="3.40.50.720">
    <property type="entry name" value="NAD(P)-binding Rossmann-like Domain"/>
    <property type="match status" value="1"/>
</dbReference>
<dbReference type="Pfam" id="PF01488">
    <property type="entry name" value="Shikimate_DH"/>
    <property type="match status" value="1"/>
</dbReference>
<comment type="domain">
    <text evidence="4">Possesses an unusual extended V-shaped dimeric structure with each monomer consisting of three distinct domains arranged along a curved 'spinal' alpha-helix. The N-terminal catalytic domain specifically recognizes the glutamate moiety of the substrate. The second domain is the NADPH-binding domain, and the third C-terminal domain is responsible for dimerization.</text>
</comment>
<comment type="similarity">
    <text evidence="4">Belongs to the glutamyl-tRNA reductase family.</text>
</comment>
<dbReference type="AlphaFoldDB" id="A0A923T6J1"/>
<feature type="binding site" evidence="4 7">
    <location>
        <begin position="188"/>
        <end position="193"/>
    </location>
    <ligand>
        <name>NADP(+)</name>
        <dbReference type="ChEBI" id="CHEBI:58349"/>
    </ligand>
</feature>
<dbReference type="InterPro" id="IPR036291">
    <property type="entry name" value="NAD(P)-bd_dom_sf"/>
</dbReference>
<evidence type="ECO:0000256" key="3">
    <source>
        <dbReference type="ARBA" id="ARBA00023244"/>
    </source>
</evidence>
<dbReference type="InterPro" id="IPR006151">
    <property type="entry name" value="Shikm_DH/Glu-tRNA_Rdtase"/>
</dbReference>
<name>A0A923T6J1_9BACT</name>
<feature type="site" description="Important for activity" evidence="4 8">
    <location>
        <position position="99"/>
    </location>
</feature>
<dbReference type="EC" id="1.2.1.70" evidence="4"/>
<keyword evidence="3 4" id="KW-0627">Porphyrin biosynthesis</keyword>
<evidence type="ECO:0000313" key="11">
    <source>
        <dbReference type="EMBL" id="MBC6992651.1"/>
    </source>
</evidence>